<dbReference type="Proteomes" id="UP000095751">
    <property type="component" value="Unassembled WGS sequence"/>
</dbReference>
<evidence type="ECO:0000313" key="10">
    <source>
        <dbReference type="EMBL" id="OEU22373.1"/>
    </source>
</evidence>
<comment type="subcellular location">
    <subcellularLocation>
        <location evidence="1">Golgi apparatus membrane</location>
        <topology evidence="1">Single-pass type II membrane protein</topology>
    </subcellularLocation>
</comment>
<evidence type="ECO:0000313" key="11">
    <source>
        <dbReference type="Proteomes" id="UP000095751"/>
    </source>
</evidence>
<feature type="compositionally biased region" description="Polar residues" evidence="9">
    <location>
        <begin position="24"/>
        <end position="38"/>
    </location>
</feature>
<protein>
    <submittedName>
        <fullName evidence="10">Uncharacterized protein</fullName>
    </submittedName>
</protein>
<feature type="region of interest" description="Disordered" evidence="9">
    <location>
        <begin position="24"/>
        <end position="55"/>
    </location>
</feature>
<keyword evidence="8" id="KW-0472">Membrane</keyword>
<evidence type="ECO:0000256" key="1">
    <source>
        <dbReference type="ARBA" id="ARBA00004323"/>
    </source>
</evidence>
<keyword evidence="5" id="KW-0735">Signal-anchor</keyword>
<dbReference type="GO" id="GO:0004559">
    <property type="term" value="F:alpha-mannosidase activity"/>
    <property type="evidence" value="ECO:0007669"/>
    <property type="project" value="TreeGrafter"/>
</dbReference>
<keyword evidence="4" id="KW-0378">Hydrolase</keyword>
<evidence type="ECO:0000256" key="4">
    <source>
        <dbReference type="ARBA" id="ARBA00022801"/>
    </source>
</evidence>
<evidence type="ECO:0000256" key="6">
    <source>
        <dbReference type="ARBA" id="ARBA00022989"/>
    </source>
</evidence>
<dbReference type="GO" id="GO:0000139">
    <property type="term" value="C:Golgi membrane"/>
    <property type="evidence" value="ECO:0007669"/>
    <property type="project" value="UniProtKB-SubCell"/>
</dbReference>
<evidence type="ECO:0000256" key="3">
    <source>
        <dbReference type="ARBA" id="ARBA00022692"/>
    </source>
</evidence>
<evidence type="ECO:0000256" key="8">
    <source>
        <dbReference type="ARBA" id="ARBA00023136"/>
    </source>
</evidence>
<gene>
    <name evidence="10" type="ORF">FRACYDRAFT_178285</name>
</gene>
<dbReference type="AlphaFoldDB" id="A0A1E7FX37"/>
<dbReference type="Pfam" id="PF16317">
    <property type="entry name" value="Glyco_hydro_99"/>
    <property type="match status" value="1"/>
</dbReference>
<keyword evidence="11" id="KW-1185">Reference proteome</keyword>
<comment type="similarity">
    <text evidence="2">Belongs to the glycosyl hydrolase 99 family.</text>
</comment>
<evidence type="ECO:0000256" key="2">
    <source>
        <dbReference type="ARBA" id="ARBA00009559"/>
    </source>
</evidence>
<keyword evidence="6" id="KW-1133">Transmembrane helix</keyword>
<organism evidence="10 11">
    <name type="scientific">Fragilariopsis cylindrus CCMP1102</name>
    <dbReference type="NCBI Taxonomy" id="635003"/>
    <lineage>
        <taxon>Eukaryota</taxon>
        <taxon>Sar</taxon>
        <taxon>Stramenopiles</taxon>
        <taxon>Ochrophyta</taxon>
        <taxon>Bacillariophyta</taxon>
        <taxon>Bacillariophyceae</taxon>
        <taxon>Bacillariophycidae</taxon>
        <taxon>Bacillariales</taxon>
        <taxon>Bacillariaceae</taxon>
        <taxon>Fragilariopsis</taxon>
    </lineage>
</organism>
<name>A0A1E7FX37_9STRA</name>
<evidence type="ECO:0000256" key="9">
    <source>
        <dbReference type="SAM" id="MobiDB-lite"/>
    </source>
</evidence>
<accession>A0A1E7FX37</accession>
<dbReference type="EMBL" id="KV784353">
    <property type="protein sequence ID" value="OEU22373.1"/>
    <property type="molecule type" value="Genomic_DNA"/>
</dbReference>
<keyword evidence="3" id="KW-0812">Transmembrane</keyword>
<reference evidence="10 11" key="1">
    <citation type="submission" date="2016-09" db="EMBL/GenBank/DDBJ databases">
        <title>Extensive genetic diversity and differential bi-allelic expression allows diatom success in the polar Southern Ocean.</title>
        <authorList>
            <consortium name="DOE Joint Genome Institute"/>
            <person name="Mock T."/>
            <person name="Otillar R.P."/>
            <person name="Strauss J."/>
            <person name="Dupont C."/>
            <person name="Frickenhaus S."/>
            <person name="Maumus F."/>
            <person name="Mcmullan M."/>
            <person name="Sanges R."/>
            <person name="Schmutz J."/>
            <person name="Toseland A."/>
            <person name="Valas R."/>
            <person name="Veluchamy A."/>
            <person name="Ward B.J."/>
            <person name="Allen A."/>
            <person name="Barry K."/>
            <person name="Falciatore A."/>
            <person name="Ferrante M."/>
            <person name="Fortunato A.E."/>
            <person name="Gloeckner G."/>
            <person name="Gruber A."/>
            <person name="Hipkin R."/>
            <person name="Janech M."/>
            <person name="Kroth P."/>
            <person name="Leese F."/>
            <person name="Lindquist E."/>
            <person name="Lyon B.R."/>
            <person name="Martin J."/>
            <person name="Mayer C."/>
            <person name="Parker M."/>
            <person name="Quesneville H."/>
            <person name="Raymond J."/>
            <person name="Uhlig C."/>
            <person name="Valentin K.U."/>
            <person name="Worden A.Z."/>
            <person name="Armbrust E.V."/>
            <person name="Bowler C."/>
            <person name="Green B."/>
            <person name="Moulton V."/>
            <person name="Van Oosterhout C."/>
            <person name="Grigoriev I."/>
        </authorList>
    </citation>
    <scope>NUCLEOTIDE SEQUENCE [LARGE SCALE GENOMIC DNA]</scope>
    <source>
        <strain evidence="10 11">CCMP1102</strain>
    </source>
</reference>
<dbReference type="OrthoDB" id="406152at2759"/>
<dbReference type="KEGG" id="fcy:FRACYDRAFT_178285"/>
<keyword evidence="7" id="KW-0333">Golgi apparatus</keyword>
<dbReference type="InterPro" id="IPR026071">
    <property type="entry name" value="Glyco_Hydrolase_99"/>
</dbReference>
<dbReference type="PANTHER" id="PTHR13572:SF4">
    <property type="entry name" value="RE57134P"/>
    <property type="match status" value="1"/>
</dbReference>
<evidence type="ECO:0000256" key="5">
    <source>
        <dbReference type="ARBA" id="ARBA00022968"/>
    </source>
</evidence>
<proteinExistence type="inferred from homology"/>
<evidence type="ECO:0000256" key="7">
    <source>
        <dbReference type="ARBA" id="ARBA00023034"/>
    </source>
</evidence>
<dbReference type="InParanoid" id="A0A1E7FX37"/>
<dbReference type="PANTHER" id="PTHR13572">
    <property type="entry name" value="ENDO-ALPHA-1,2-MANNOSIDASE"/>
    <property type="match status" value="1"/>
</dbReference>
<dbReference type="Gene3D" id="3.20.20.80">
    <property type="entry name" value="Glycosidases"/>
    <property type="match status" value="1"/>
</dbReference>
<sequence length="421" mass="47938">MALLALFLIGLSSAFIVQNRIDSKSSTGSSIDNATNVDIDNDNKNEGNEDGNNNYNYTSNTNYLVGAYYYPWHGESFHNNDGYLRQDLIPPQQPALGEYNDSNREVISQHMTWFRQSNIGLLVTSWWGPNRLEDKNTRNVIMEHEDIGNLKIALHYETTGRIKDSSDMSVARSDMQYICGNYFDHPNYYKINGRPVLVMYITRKLHSEGVLEEAILTMRSEASKCGHNVYLIGDQVFQNAPDPDEVFVPFWYFDAVTNYDVYGSNGRPEGYVGKEAVDNYYSEQEKWREQAIKENCRYIPSVSPGYNDRSVRLENDHPPLSRRLTADSEEGSLFWYQLKKALPLVDPLADNIILVNSFNEWHEDTQIEPAVLVNLNSASSTTEPENLTGGLEYAAYGELYLDILGAATSKYEDADIFDHLL</sequence>